<accession>A0A3N5CCX1</accession>
<dbReference type="InterPro" id="IPR014934">
    <property type="entry name" value="DUF1806"/>
</dbReference>
<gene>
    <name evidence="1" type="ORF">EDD62_1621</name>
</gene>
<evidence type="ECO:0000313" key="2">
    <source>
        <dbReference type="Proteomes" id="UP000277108"/>
    </source>
</evidence>
<dbReference type="InterPro" id="IPR036492">
    <property type="entry name" value="YojF_sf"/>
</dbReference>
<keyword evidence="2" id="KW-1185">Reference proteome</keyword>
<dbReference type="SUPFAM" id="SSF89442">
    <property type="entry name" value="Hypothetical protein YojF"/>
    <property type="match status" value="1"/>
</dbReference>
<protein>
    <submittedName>
        <fullName evidence="1">Uncharacterized protein DUF1806</fullName>
    </submittedName>
</protein>
<dbReference type="AlphaFoldDB" id="A0A3N5CCX1"/>
<comment type="caution">
    <text evidence="1">The sequence shown here is derived from an EMBL/GenBank/DDBJ whole genome shotgun (WGS) entry which is preliminary data.</text>
</comment>
<dbReference type="Pfam" id="PF08830">
    <property type="entry name" value="DUF1806"/>
    <property type="match status" value="1"/>
</dbReference>
<dbReference type="Gene3D" id="2.70.180.10">
    <property type="entry name" value="Hypothetical protein YojF"/>
    <property type="match status" value="1"/>
</dbReference>
<dbReference type="Proteomes" id="UP000277108">
    <property type="component" value="Unassembled WGS sequence"/>
</dbReference>
<reference evidence="1 2" key="1">
    <citation type="submission" date="2018-11" db="EMBL/GenBank/DDBJ databases">
        <title>Genomic Encyclopedia of Type Strains, Phase IV (KMG-IV): sequencing the most valuable type-strain genomes for metagenomic binning, comparative biology and taxonomic classification.</title>
        <authorList>
            <person name="Goeker M."/>
        </authorList>
    </citation>
    <scope>NUCLEOTIDE SEQUENCE [LARGE SCALE GENOMIC DNA]</scope>
    <source>
        <strain evidence="1 2">DSM 29158</strain>
    </source>
</reference>
<sequence length="118" mass="13484">MMQPIIKEELQPLLQRYEGQDVYIHVETTNGMYASHFNEIGLNTGTFLRNIVIRFEHANIMGDSKEGYRIGLKLAQGWVYVQGLTHYLDDQEMLIIHGINAQGQLASSLQLSMTPFNE</sequence>
<dbReference type="EMBL" id="RKRK01000005">
    <property type="protein sequence ID" value="RPF54841.1"/>
    <property type="molecule type" value="Genomic_DNA"/>
</dbReference>
<name>A0A3N5CCX1_9BACL</name>
<organism evidence="1 2">
    <name type="scientific">Abyssicoccus albus</name>
    <dbReference type="NCBI Taxonomy" id="1817405"/>
    <lineage>
        <taxon>Bacteria</taxon>
        <taxon>Bacillati</taxon>
        <taxon>Bacillota</taxon>
        <taxon>Bacilli</taxon>
        <taxon>Bacillales</taxon>
        <taxon>Abyssicoccaceae</taxon>
    </lineage>
</organism>
<evidence type="ECO:0000313" key="1">
    <source>
        <dbReference type="EMBL" id="RPF54841.1"/>
    </source>
</evidence>
<proteinExistence type="predicted"/>